<dbReference type="Proteomes" id="UP000275078">
    <property type="component" value="Unassembled WGS sequence"/>
</dbReference>
<evidence type="ECO:0000313" key="3">
    <source>
        <dbReference type="Proteomes" id="UP000275078"/>
    </source>
</evidence>
<sequence length="328" mass="37908">MTEKSKKRSFAEWVPCLLLFAAANKGRSFGYELIHVIFSPSTSPEPKRFYLHADKLEETSEYFAGFIRFPGTEATEEIREVQLGEGWERLEGAWAAFIEFMYSGTYEKGDMVCEASMVVLAERLVAGELKKLATARLEKELVRDLDYEKHTMDAALLEVLDSEDERQRRAQQAFQVVRLIYGGTHRPYGPEPTPTALNSENDPSQLPSQSNDSPSFIFKCKHNKVGTAESLQCSATRCQSRWDNSLRQFEKQVERRIKEFELEEERRKFGYKNCRARKVVAEQIAKHVEYFRQWPEFRLVVEEVGEFASDLLMEQLDFTASELVHADE</sequence>
<evidence type="ECO:0000256" key="1">
    <source>
        <dbReference type="SAM" id="MobiDB-lite"/>
    </source>
</evidence>
<proteinExistence type="predicted"/>
<feature type="compositionally biased region" description="Polar residues" evidence="1">
    <location>
        <begin position="195"/>
        <end position="212"/>
    </location>
</feature>
<keyword evidence="3" id="KW-1185">Reference proteome</keyword>
<reference evidence="2 3" key="1">
    <citation type="journal article" date="2018" name="Nat. Ecol. Evol.">
        <title>Pezizomycetes genomes reveal the molecular basis of ectomycorrhizal truffle lifestyle.</title>
        <authorList>
            <person name="Murat C."/>
            <person name="Payen T."/>
            <person name="Noel B."/>
            <person name="Kuo A."/>
            <person name="Morin E."/>
            <person name="Chen J."/>
            <person name="Kohler A."/>
            <person name="Krizsan K."/>
            <person name="Balestrini R."/>
            <person name="Da Silva C."/>
            <person name="Montanini B."/>
            <person name="Hainaut M."/>
            <person name="Levati E."/>
            <person name="Barry K.W."/>
            <person name="Belfiori B."/>
            <person name="Cichocki N."/>
            <person name="Clum A."/>
            <person name="Dockter R.B."/>
            <person name="Fauchery L."/>
            <person name="Guy J."/>
            <person name="Iotti M."/>
            <person name="Le Tacon F."/>
            <person name="Lindquist E.A."/>
            <person name="Lipzen A."/>
            <person name="Malagnac F."/>
            <person name="Mello A."/>
            <person name="Molinier V."/>
            <person name="Miyauchi S."/>
            <person name="Poulain J."/>
            <person name="Riccioni C."/>
            <person name="Rubini A."/>
            <person name="Sitrit Y."/>
            <person name="Splivallo R."/>
            <person name="Traeger S."/>
            <person name="Wang M."/>
            <person name="Zifcakova L."/>
            <person name="Wipf D."/>
            <person name="Zambonelli A."/>
            <person name="Paolocci F."/>
            <person name="Nowrousian M."/>
            <person name="Ottonello S."/>
            <person name="Baldrian P."/>
            <person name="Spatafora J.W."/>
            <person name="Henrissat B."/>
            <person name="Nagy L.G."/>
            <person name="Aury J.M."/>
            <person name="Wincker P."/>
            <person name="Grigoriev I.V."/>
            <person name="Bonfante P."/>
            <person name="Martin F.M."/>
        </authorList>
    </citation>
    <scope>NUCLEOTIDE SEQUENCE [LARGE SCALE GENOMIC DNA]</scope>
    <source>
        <strain evidence="2 3">RN42</strain>
    </source>
</reference>
<name>A0A3N4HP69_ASCIM</name>
<protein>
    <recommendedName>
        <fullName evidence="4">BTB domain-containing protein</fullName>
    </recommendedName>
</protein>
<organism evidence="2 3">
    <name type="scientific">Ascobolus immersus RN42</name>
    <dbReference type="NCBI Taxonomy" id="1160509"/>
    <lineage>
        <taxon>Eukaryota</taxon>
        <taxon>Fungi</taxon>
        <taxon>Dikarya</taxon>
        <taxon>Ascomycota</taxon>
        <taxon>Pezizomycotina</taxon>
        <taxon>Pezizomycetes</taxon>
        <taxon>Pezizales</taxon>
        <taxon>Ascobolaceae</taxon>
        <taxon>Ascobolus</taxon>
    </lineage>
</organism>
<dbReference type="AlphaFoldDB" id="A0A3N4HP69"/>
<evidence type="ECO:0008006" key="4">
    <source>
        <dbReference type="Google" id="ProtNLM"/>
    </source>
</evidence>
<gene>
    <name evidence="2" type="ORF">BJ508DRAFT_312293</name>
</gene>
<feature type="region of interest" description="Disordered" evidence="1">
    <location>
        <begin position="188"/>
        <end position="212"/>
    </location>
</feature>
<accession>A0A3N4HP69</accession>
<dbReference type="EMBL" id="ML119772">
    <property type="protein sequence ID" value="RPA75077.1"/>
    <property type="molecule type" value="Genomic_DNA"/>
</dbReference>
<evidence type="ECO:0000313" key="2">
    <source>
        <dbReference type="EMBL" id="RPA75077.1"/>
    </source>
</evidence>